<dbReference type="KEGG" id="mpec:B9O19_01542"/>
<feature type="domain" description="HTH araC/xylS-type" evidence="4">
    <location>
        <begin position="158"/>
        <end position="256"/>
    </location>
</feature>
<dbReference type="SUPFAM" id="SSF51215">
    <property type="entry name" value="Regulatory protein AraC"/>
    <property type="match status" value="1"/>
</dbReference>
<evidence type="ECO:0000313" key="6">
    <source>
        <dbReference type="Proteomes" id="UP000235589"/>
    </source>
</evidence>
<dbReference type="Pfam" id="PF12833">
    <property type="entry name" value="HTH_18"/>
    <property type="match status" value="1"/>
</dbReference>
<dbReference type="InterPro" id="IPR020449">
    <property type="entry name" value="Tscrpt_reg_AraC-type_HTH"/>
</dbReference>
<keyword evidence="3" id="KW-0804">Transcription</keyword>
<dbReference type="InterPro" id="IPR037923">
    <property type="entry name" value="HTH-like"/>
</dbReference>
<evidence type="ECO:0000259" key="4">
    <source>
        <dbReference type="PROSITE" id="PS01124"/>
    </source>
</evidence>
<dbReference type="GO" id="GO:0003700">
    <property type="term" value="F:DNA-binding transcription factor activity"/>
    <property type="evidence" value="ECO:0007669"/>
    <property type="project" value="InterPro"/>
</dbReference>
<protein>
    <submittedName>
        <fullName evidence="5">AraC family transcriptional regulator</fullName>
    </submittedName>
</protein>
<dbReference type="InterPro" id="IPR018060">
    <property type="entry name" value="HTH_AraC"/>
</dbReference>
<dbReference type="PANTHER" id="PTHR43280:SF34">
    <property type="entry name" value="ARAC-FAMILY TRANSCRIPTIONAL REGULATOR"/>
    <property type="match status" value="1"/>
</dbReference>
<dbReference type="SMART" id="SM00342">
    <property type="entry name" value="HTH_ARAC"/>
    <property type="match status" value="1"/>
</dbReference>
<name>A0A2K9P3A1_9FIRM</name>
<dbReference type="AlphaFoldDB" id="A0A2K9P3A1"/>
<dbReference type="InterPro" id="IPR014710">
    <property type="entry name" value="RmlC-like_jellyroll"/>
</dbReference>
<organism evidence="5 6">
    <name type="scientific">Monoglobus pectinilyticus</name>
    <dbReference type="NCBI Taxonomy" id="1981510"/>
    <lineage>
        <taxon>Bacteria</taxon>
        <taxon>Bacillati</taxon>
        <taxon>Bacillota</taxon>
        <taxon>Clostridia</taxon>
        <taxon>Monoglobales</taxon>
        <taxon>Monoglobaceae</taxon>
        <taxon>Monoglobus</taxon>
    </lineage>
</organism>
<dbReference type="InterPro" id="IPR001387">
    <property type="entry name" value="Cro/C1-type_HTH"/>
</dbReference>
<keyword evidence="1" id="KW-0805">Transcription regulation</keyword>
<dbReference type="GeneID" id="98062936"/>
<dbReference type="Gene3D" id="1.10.10.60">
    <property type="entry name" value="Homeodomain-like"/>
    <property type="match status" value="2"/>
</dbReference>
<dbReference type="RefSeq" id="WP_102365881.1">
    <property type="nucleotide sequence ID" value="NZ_CP020991.1"/>
</dbReference>
<dbReference type="Pfam" id="PF02311">
    <property type="entry name" value="AraC_binding"/>
    <property type="match status" value="1"/>
</dbReference>
<evidence type="ECO:0000313" key="5">
    <source>
        <dbReference type="EMBL" id="AUO19700.1"/>
    </source>
</evidence>
<reference evidence="5 6" key="1">
    <citation type="submission" date="2017-04" db="EMBL/GenBank/DDBJ databases">
        <title>Monoglobus pectinilyticus 14 draft genome.</title>
        <authorList>
            <person name="Kim C."/>
            <person name="Rosendale D.I."/>
            <person name="Kelly W.J."/>
            <person name="Tannock G.W."/>
            <person name="Patchett M.L."/>
            <person name="Jordens J.Z."/>
        </authorList>
    </citation>
    <scope>NUCLEOTIDE SEQUENCE [LARGE SCALE GENOMIC DNA]</scope>
    <source>
        <strain evidence="5 6">14</strain>
    </source>
</reference>
<keyword evidence="2" id="KW-0238">DNA-binding</keyword>
<accession>A0A2K9P3A1</accession>
<evidence type="ECO:0000256" key="2">
    <source>
        <dbReference type="ARBA" id="ARBA00023125"/>
    </source>
</evidence>
<proteinExistence type="predicted"/>
<dbReference type="PROSITE" id="PS01124">
    <property type="entry name" value="HTH_ARAC_FAMILY_2"/>
    <property type="match status" value="1"/>
</dbReference>
<dbReference type="OrthoDB" id="9776971at2"/>
<dbReference type="SUPFAM" id="SSF46689">
    <property type="entry name" value="Homeodomain-like"/>
    <property type="match status" value="1"/>
</dbReference>
<dbReference type="EMBL" id="CP020991">
    <property type="protein sequence ID" value="AUO19700.1"/>
    <property type="molecule type" value="Genomic_DNA"/>
</dbReference>
<dbReference type="InterPro" id="IPR003313">
    <property type="entry name" value="AraC-bd"/>
</dbReference>
<dbReference type="PANTHER" id="PTHR43280">
    <property type="entry name" value="ARAC-FAMILY TRANSCRIPTIONAL REGULATOR"/>
    <property type="match status" value="1"/>
</dbReference>
<sequence length="263" mass="30527">MVPFYEIQPSDLTVIHNYREIRFHAHLHEYIEIAYVFKEGQHIDIDGIEYEIKSGQAAVVFPDIVHYYYRNEVRPADEVLVICSPKLFNGMFPDMSSVRPKNPIITDVDETTKLAFQQIADCTSFPEKLGWSLIIMSGIMKKISLEHGKHIPVESLTQKIIQYMTINFKQDISIETLADEFSVSKYYISHIFSDRIKISFRNYLALLRTEYAASLMRTTDDSITNICGCAGFTSQRTFNRAFKQIYGVTPREYKNNISELYKE</sequence>
<keyword evidence="6" id="KW-1185">Reference proteome</keyword>
<dbReference type="GO" id="GO:0043565">
    <property type="term" value="F:sequence-specific DNA binding"/>
    <property type="evidence" value="ECO:0007669"/>
    <property type="project" value="InterPro"/>
</dbReference>
<dbReference type="Gene3D" id="2.60.120.10">
    <property type="entry name" value="Jelly Rolls"/>
    <property type="match status" value="1"/>
</dbReference>
<gene>
    <name evidence="5" type="ORF">B9O19_01542</name>
</gene>
<dbReference type="PRINTS" id="PR00032">
    <property type="entry name" value="HTHARAC"/>
</dbReference>
<dbReference type="InterPro" id="IPR009057">
    <property type="entry name" value="Homeodomain-like_sf"/>
</dbReference>
<dbReference type="CDD" id="cd00093">
    <property type="entry name" value="HTH_XRE"/>
    <property type="match status" value="1"/>
</dbReference>
<evidence type="ECO:0000256" key="1">
    <source>
        <dbReference type="ARBA" id="ARBA00023015"/>
    </source>
</evidence>
<evidence type="ECO:0000256" key="3">
    <source>
        <dbReference type="ARBA" id="ARBA00023163"/>
    </source>
</evidence>
<dbReference type="Proteomes" id="UP000235589">
    <property type="component" value="Chromosome"/>
</dbReference>